<sequence length="520" mass="54840">MPLDLASSRLRSAGLASATCLLSLYAGGDGFSTLANTNAVTSMGNEEHRRTQKGSAQKGPRGYLCCGILLTSAALGAFRRRTPASGSRAQVIPESQKGWAVAVSRFQVVGSGCILAAQYALLLIFGVYGSELLDPRDANKLYAAANWGACFLSAPAGLCFDALGPAWSSLLGGLASSFGLALAALALSAAQGATSLFVASLGYLVFGFGTTLLNTVGILAAVRVAPAQHSGKVAAAVLCSAALGMSFHTAVHAKWCWGAPFRFINYQILYSLFCAVLGLVMFRSRAWTVCLAEVEPQEKQSISEEPTKSPSSSPSGRRRLLGIIKAKDFPWLAAIYLVPIAFCFAWLGNWTVYANSLGLSEQAKTRIGLSVGFFSAAGRLIFGILGDWTPKGRGLVGLELGFTTSLGLFVGSFILLGLDPWTFFEPAMRLQSFGFGGVLCLAAVALRASFSGEDLGTAFGFLYQILTVTFMFFNWGASPSSSCGPECFKGFFAVSGLLHAGCMCWGARRLLRAYSTTPAV</sequence>
<feature type="transmembrane region" description="Helical" evidence="1">
    <location>
        <begin position="196"/>
        <end position="221"/>
    </location>
</feature>
<dbReference type="CDD" id="cd06174">
    <property type="entry name" value="MFS"/>
    <property type="match status" value="1"/>
</dbReference>
<evidence type="ECO:0000313" key="3">
    <source>
        <dbReference type="Proteomes" id="UP001642464"/>
    </source>
</evidence>
<feature type="transmembrane region" description="Helical" evidence="1">
    <location>
        <begin position="367"/>
        <end position="386"/>
    </location>
</feature>
<dbReference type="InterPro" id="IPR011701">
    <property type="entry name" value="MFS"/>
</dbReference>
<feature type="transmembrane region" description="Helical" evidence="1">
    <location>
        <begin position="455"/>
        <end position="476"/>
    </location>
</feature>
<dbReference type="Pfam" id="PF07690">
    <property type="entry name" value="MFS_1"/>
    <property type="match status" value="1"/>
</dbReference>
<comment type="caution">
    <text evidence="2">The sequence shown here is derived from an EMBL/GenBank/DDBJ whole genome shotgun (WGS) entry which is preliminary data.</text>
</comment>
<feature type="transmembrane region" description="Helical" evidence="1">
    <location>
        <begin position="329"/>
        <end position="347"/>
    </location>
</feature>
<accession>A0ABP0S368</accession>
<feature type="transmembrane region" description="Helical" evidence="1">
    <location>
        <begin position="263"/>
        <end position="282"/>
    </location>
</feature>
<evidence type="ECO:0000256" key="1">
    <source>
        <dbReference type="SAM" id="Phobius"/>
    </source>
</evidence>
<dbReference type="Proteomes" id="UP001642464">
    <property type="component" value="Unassembled WGS sequence"/>
</dbReference>
<feature type="transmembrane region" description="Helical" evidence="1">
    <location>
        <begin position="488"/>
        <end position="507"/>
    </location>
</feature>
<dbReference type="Gene3D" id="1.20.1250.20">
    <property type="entry name" value="MFS general substrate transporter like domains"/>
    <property type="match status" value="1"/>
</dbReference>
<feature type="transmembrane region" description="Helical" evidence="1">
    <location>
        <begin position="170"/>
        <end position="190"/>
    </location>
</feature>
<feature type="transmembrane region" description="Helical" evidence="1">
    <location>
        <begin position="61"/>
        <end position="78"/>
    </location>
</feature>
<gene>
    <name evidence="2" type="ORF">SCF082_LOCUS49730</name>
</gene>
<keyword evidence="1" id="KW-0472">Membrane</keyword>
<dbReference type="EMBL" id="CAXAMM010042796">
    <property type="protein sequence ID" value="CAK9106781.1"/>
    <property type="molecule type" value="Genomic_DNA"/>
</dbReference>
<organism evidence="2 3">
    <name type="scientific">Durusdinium trenchii</name>
    <dbReference type="NCBI Taxonomy" id="1381693"/>
    <lineage>
        <taxon>Eukaryota</taxon>
        <taxon>Sar</taxon>
        <taxon>Alveolata</taxon>
        <taxon>Dinophyceae</taxon>
        <taxon>Suessiales</taxon>
        <taxon>Symbiodiniaceae</taxon>
        <taxon>Durusdinium</taxon>
    </lineage>
</organism>
<reference evidence="2 3" key="1">
    <citation type="submission" date="2024-02" db="EMBL/GenBank/DDBJ databases">
        <authorList>
            <person name="Chen Y."/>
            <person name="Shah S."/>
            <person name="Dougan E. K."/>
            <person name="Thang M."/>
            <person name="Chan C."/>
        </authorList>
    </citation>
    <scope>NUCLEOTIDE SEQUENCE [LARGE SCALE GENOMIC DNA]</scope>
</reference>
<evidence type="ECO:0000313" key="2">
    <source>
        <dbReference type="EMBL" id="CAK9106781.1"/>
    </source>
</evidence>
<feature type="transmembrane region" description="Helical" evidence="1">
    <location>
        <begin position="233"/>
        <end position="251"/>
    </location>
</feature>
<dbReference type="InterPro" id="IPR036259">
    <property type="entry name" value="MFS_trans_sf"/>
</dbReference>
<feature type="transmembrane region" description="Helical" evidence="1">
    <location>
        <begin position="141"/>
        <end position="163"/>
    </location>
</feature>
<keyword evidence="1" id="KW-1133">Transmembrane helix</keyword>
<dbReference type="SUPFAM" id="SSF103473">
    <property type="entry name" value="MFS general substrate transporter"/>
    <property type="match status" value="1"/>
</dbReference>
<keyword evidence="1" id="KW-0812">Transmembrane</keyword>
<proteinExistence type="predicted"/>
<feature type="transmembrane region" description="Helical" evidence="1">
    <location>
        <begin position="106"/>
        <end position="129"/>
    </location>
</feature>
<protein>
    <submittedName>
        <fullName evidence="2">Uncharacterized protein</fullName>
    </submittedName>
</protein>
<keyword evidence="3" id="KW-1185">Reference proteome</keyword>
<feature type="transmembrane region" description="Helical" evidence="1">
    <location>
        <begin position="398"/>
        <end position="418"/>
    </location>
</feature>
<name>A0ABP0S368_9DINO</name>
<feature type="transmembrane region" description="Helical" evidence="1">
    <location>
        <begin position="430"/>
        <end position="448"/>
    </location>
</feature>